<dbReference type="EC" id="6.3.3.2" evidence="5"/>
<dbReference type="PANTHER" id="PTHR23407">
    <property type="entry name" value="ATPASE INHIBITOR/5-FORMYLTETRAHYDROFOLATE CYCLO-LIGASE"/>
    <property type="match status" value="1"/>
</dbReference>
<dbReference type="PIRSF" id="PIRSF006806">
    <property type="entry name" value="FTHF_cligase"/>
    <property type="match status" value="1"/>
</dbReference>
<dbReference type="AlphaFoldDB" id="A0A8J2YIZ8"/>
<dbReference type="InterPro" id="IPR037171">
    <property type="entry name" value="NagB/RpiA_transferase-like"/>
</dbReference>
<dbReference type="EMBL" id="BMIR01000013">
    <property type="protein sequence ID" value="GGE46843.1"/>
    <property type="molecule type" value="Genomic_DNA"/>
</dbReference>
<reference evidence="6" key="2">
    <citation type="submission" date="2020-09" db="EMBL/GenBank/DDBJ databases">
        <authorList>
            <person name="Sun Q."/>
            <person name="Zhou Y."/>
        </authorList>
    </citation>
    <scope>NUCLEOTIDE SEQUENCE</scope>
    <source>
        <strain evidence="6">CGMCC 1.15371</strain>
    </source>
</reference>
<comment type="cofactor">
    <cofactor evidence="5">
        <name>Mg(2+)</name>
        <dbReference type="ChEBI" id="CHEBI:18420"/>
    </cofactor>
</comment>
<comment type="caution">
    <text evidence="6">The sequence shown here is derived from an EMBL/GenBank/DDBJ whole genome shotgun (WGS) entry which is preliminary data.</text>
</comment>
<keyword evidence="5" id="KW-0460">Magnesium</keyword>
<organism evidence="6 7">
    <name type="scientific">Pullulanibacillus camelliae</name>
    <dbReference type="NCBI Taxonomy" id="1707096"/>
    <lineage>
        <taxon>Bacteria</taxon>
        <taxon>Bacillati</taxon>
        <taxon>Bacillota</taxon>
        <taxon>Bacilli</taxon>
        <taxon>Bacillales</taxon>
        <taxon>Sporolactobacillaceae</taxon>
        <taxon>Pullulanibacillus</taxon>
    </lineage>
</organism>
<dbReference type="SUPFAM" id="SSF100950">
    <property type="entry name" value="NagB/RpiA/CoA transferase-like"/>
    <property type="match status" value="1"/>
</dbReference>
<evidence type="ECO:0000256" key="1">
    <source>
        <dbReference type="ARBA" id="ARBA00010638"/>
    </source>
</evidence>
<name>A0A8J2YIZ8_9BACL</name>
<dbReference type="GO" id="GO:0005524">
    <property type="term" value="F:ATP binding"/>
    <property type="evidence" value="ECO:0007669"/>
    <property type="project" value="UniProtKB-KW"/>
</dbReference>
<keyword evidence="5" id="KW-0479">Metal-binding</keyword>
<dbReference type="RefSeq" id="WP_188695079.1">
    <property type="nucleotide sequence ID" value="NZ_BMIR01000013.1"/>
</dbReference>
<feature type="binding site" evidence="4">
    <location>
        <begin position="4"/>
        <end position="8"/>
    </location>
    <ligand>
        <name>ATP</name>
        <dbReference type="ChEBI" id="CHEBI:30616"/>
    </ligand>
</feature>
<comment type="catalytic activity">
    <reaction evidence="5">
        <text>(6S)-5-formyl-5,6,7,8-tetrahydrofolate + ATP = (6R)-5,10-methenyltetrahydrofolate + ADP + phosphate</text>
        <dbReference type="Rhea" id="RHEA:10488"/>
        <dbReference type="ChEBI" id="CHEBI:30616"/>
        <dbReference type="ChEBI" id="CHEBI:43474"/>
        <dbReference type="ChEBI" id="CHEBI:57455"/>
        <dbReference type="ChEBI" id="CHEBI:57457"/>
        <dbReference type="ChEBI" id="CHEBI:456216"/>
        <dbReference type="EC" id="6.3.3.2"/>
    </reaction>
</comment>
<gene>
    <name evidence="6" type="primary">yqgN</name>
    <name evidence="6" type="ORF">GCM10011391_27120</name>
</gene>
<evidence type="ECO:0000256" key="4">
    <source>
        <dbReference type="PIRSR" id="PIRSR006806-1"/>
    </source>
</evidence>
<feature type="binding site" evidence="4">
    <location>
        <position position="53"/>
    </location>
    <ligand>
        <name>substrate</name>
    </ligand>
</feature>
<dbReference type="GO" id="GO:0046872">
    <property type="term" value="F:metal ion binding"/>
    <property type="evidence" value="ECO:0007669"/>
    <property type="project" value="UniProtKB-KW"/>
</dbReference>
<dbReference type="NCBIfam" id="TIGR02727">
    <property type="entry name" value="MTHFS_bact"/>
    <property type="match status" value="1"/>
</dbReference>
<comment type="similarity">
    <text evidence="1 5">Belongs to the 5-formyltetrahydrofolate cyclo-ligase family.</text>
</comment>
<dbReference type="Pfam" id="PF01812">
    <property type="entry name" value="5-FTHF_cyc-lig"/>
    <property type="match status" value="1"/>
</dbReference>
<dbReference type="GO" id="GO:0009396">
    <property type="term" value="P:folic acid-containing compound biosynthetic process"/>
    <property type="evidence" value="ECO:0007669"/>
    <property type="project" value="TreeGrafter"/>
</dbReference>
<keyword evidence="2 4" id="KW-0547">Nucleotide-binding</keyword>
<feature type="binding site" evidence="4">
    <location>
        <begin position="132"/>
        <end position="140"/>
    </location>
    <ligand>
        <name>ATP</name>
        <dbReference type="ChEBI" id="CHEBI:30616"/>
    </ligand>
</feature>
<keyword evidence="7" id="KW-1185">Reference proteome</keyword>
<dbReference type="PANTHER" id="PTHR23407:SF1">
    <property type="entry name" value="5-FORMYLTETRAHYDROFOLATE CYCLO-LIGASE"/>
    <property type="match status" value="1"/>
</dbReference>
<evidence type="ECO:0000256" key="3">
    <source>
        <dbReference type="ARBA" id="ARBA00022840"/>
    </source>
</evidence>
<dbReference type="Proteomes" id="UP000628775">
    <property type="component" value="Unassembled WGS sequence"/>
</dbReference>
<reference evidence="6" key="1">
    <citation type="journal article" date="2014" name="Int. J. Syst. Evol. Microbiol.">
        <title>Complete genome sequence of Corynebacterium casei LMG S-19264T (=DSM 44701T), isolated from a smear-ripened cheese.</title>
        <authorList>
            <consortium name="US DOE Joint Genome Institute (JGI-PGF)"/>
            <person name="Walter F."/>
            <person name="Albersmeier A."/>
            <person name="Kalinowski J."/>
            <person name="Ruckert C."/>
        </authorList>
    </citation>
    <scope>NUCLEOTIDE SEQUENCE</scope>
    <source>
        <strain evidence="6">CGMCC 1.15371</strain>
    </source>
</reference>
<evidence type="ECO:0000313" key="7">
    <source>
        <dbReference type="Proteomes" id="UP000628775"/>
    </source>
</evidence>
<feature type="binding site" evidence="4">
    <location>
        <position position="48"/>
    </location>
    <ligand>
        <name>substrate</name>
    </ligand>
</feature>
<evidence type="ECO:0000313" key="6">
    <source>
        <dbReference type="EMBL" id="GGE46843.1"/>
    </source>
</evidence>
<dbReference type="Gene3D" id="3.40.50.10420">
    <property type="entry name" value="NagB/RpiA/CoA transferase-like"/>
    <property type="match status" value="1"/>
</dbReference>
<keyword evidence="3 4" id="KW-0067">ATP-binding</keyword>
<evidence type="ECO:0000256" key="2">
    <source>
        <dbReference type="ARBA" id="ARBA00022741"/>
    </source>
</evidence>
<accession>A0A8J2YIZ8</accession>
<dbReference type="GO" id="GO:0035999">
    <property type="term" value="P:tetrahydrofolate interconversion"/>
    <property type="evidence" value="ECO:0007669"/>
    <property type="project" value="TreeGrafter"/>
</dbReference>
<evidence type="ECO:0000256" key="5">
    <source>
        <dbReference type="RuleBase" id="RU361279"/>
    </source>
</evidence>
<dbReference type="InterPro" id="IPR024185">
    <property type="entry name" value="FTHF_cligase-like_sf"/>
</dbReference>
<dbReference type="GO" id="GO:0030272">
    <property type="term" value="F:5-formyltetrahydrofolate cyclo-ligase activity"/>
    <property type="evidence" value="ECO:0007669"/>
    <property type="project" value="UniProtKB-EC"/>
</dbReference>
<protein>
    <recommendedName>
        <fullName evidence="5">5-formyltetrahydrofolate cyclo-ligase</fullName>
        <ecNumber evidence="5">6.3.3.2</ecNumber>
    </recommendedName>
</protein>
<sequence>MLSKKELRKNMKRCLQEITNLDIEASKIHQQIYQQSWWQQAETVAVTVSTVNELDTTALIEAAWQSHKRVVIPKCFPEERRLDFREITRWDQVEKSFYNLHEPKLALTMSVPKKEMDLIIVPGLAFDPRGYRIGFGGGYYDRFLASCSAVKVAQAVDCQVCNQVPAESHDIAVDMIVTPSEVMKCSV</sequence>
<proteinExistence type="inferred from homology"/>
<dbReference type="InterPro" id="IPR002698">
    <property type="entry name" value="FTHF_cligase"/>
</dbReference>